<feature type="region of interest" description="Disordered" evidence="1">
    <location>
        <begin position="182"/>
        <end position="230"/>
    </location>
</feature>
<reference evidence="2 3" key="1">
    <citation type="submission" date="2014-06" db="EMBL/GenBank/DDBJ databases">
        <authorList>
            <person name="Swart Estienne"/>
        </authorList>
    </citation>
    <scope>NUCLEOTIDE SEQUENCE [LARGE SCALE GENOMIC DNA]</scope>
    <source>
        <strain evidence="2 3">130c</strain>
    </source>
</reference>
<evidence type="ECO:0000313" key="2">
    <source>
        <dbReference type="EMBL" id="CDW85779.1"/>
    </source>
</evidence>
<keyword evidence="3" id="KW-1185">Reference proteome</keyword>
<organism evidence="2 3">
    <name type="scientific">Stylonychia lemnae</name>
    <name type="common">Ciliate</name>
    <dbReference type="NCBI Taxonomy" id="5949"/>
    <lineage>
        <taxon>Eukaryota</taxon>
        <taxon>Sar</taxon>
        <taxon>Alveolata</taxon>
        <taxon>Ciliophora</taxon>
        <taxon>Intramacronucleata</taxon>
        <taxon>Spirotrichea</taxon>
        <taxon>Stichotrichia</taxon>
        <taxon>Sporadotrichida</taxon>
        <taxon>Oxytrichidae</taxon>
        <taxon>Stylonychinae</taxon>
        <taxon>Stylonychia</taxon>
    </lineage>
</organism>
<dbReference type="OrthoDB" id="310405at2759"/>
<sequence>MNIFVNLTSIQKYISLENFDDSAKDALLINSPRSLEACRRQGIEPRELVFQSLKKFKKSLGIEANSLTPQIIQMRYEHFEQRRREKLQILTHERLTVLGDEKKGVWSPDKGSAFRNQLSNHSSGNSPVRLGGVSSAGKKNSVLPISKALSSGPMDSAMIEKERQALEKIKQKQQKEIEQMMEYERKMQEIRDKNEEKQIKEKQKEEQRQQELFYKQKEQEAKKAQEEERR</sequence>
<dbReference type="AlphaFoldDB" id="A0A078AU53"/>
<dbReference type="InParanoid" id="A0A078AU53"/>
<dbReference type="PANTHER" id="PTHR38019">
    <property type="entry name" value="KDA ANTIGEN P200, PUTATIVE-RELATED"/>
    <property type="match status" value="1"/>
</dbReference>
<gene>
    <name evidence="2" type="primary">Contig5550.g5935</name>
    <name evidence="2" type="ORF">STYLEM_14866</name>
</gene>
<evidence type="ECO:0000313" key="3">
    <source>
        <dbReference type="Proteomes" id="UP000039865"/>
    </source>
</evidence>
<dbReference type="EMBL" id="CCKQ01014044">
    <property type="protein sequence ID" value="CDW85779.1"/>
    <property type="molecule type" value="Genomic_DNA"/>
</dbReference>
<dbReference type="Proteomes" id="UP000039865">
    <property type="component" value="Unassembled WGS sequence"/>
</dbReference>
<protein>
    <submittedName>
        <fullName evidence="2">Uncharacterized protein</fullName>
    </submittedName>
</protein>
<dbReference type="PANTHER" id="PTHR38019:SF1">
    <property type="entry name" value="N-ACETYLTRANSFERASE DOMAIN-CONTAINING PROTEIN"/>
    <property type="match status" value="1"/>
</dbReference>
<evidence type="ECO:0000256" key="1">
    <source>
        <dbReference type="SAM" id="MobiDB-lite"/>
    </source>
</evidence>
<dbReference type="OMA" id="MMEYERK"/>
<accession>A0A078AU53</accession>
<name>A0A078AU53_STYLE</name>
<proteinExistence type="predicted"/>